<feature type="transmembrane region" description="Helical" evidence="6">
    <location>
        <begin position="46"/>
        <end position="68"/>
    </location>
</feature>
<dbReference type="InterPro" id="IPR020846">
    <property type="entry name" value="MFS_dom"/>
</dbReference>
<organism evidence="8 9">
    <name type="scientific">Chrysochromulina tobinii</name>
    <dbReference type="NCBI Taxonomy" id="1460289"/>
    <lineage>
        <taxon>Eukaryota</taxon>
        <taxon>Haptista</taxon>
        <taxon>Haptophyta</taxon>
        <taxon>Prymnesiophyceae</taxon>
        <taxon>Prymnesiales</taxon>
        <taxon>Chrysochromulinaceae</taxon>
        <taxon>Chrysochromulina</taxon>
    </lineage>
</organism>
<dbReference type="OrthoDB" id="8120565at2759"/>
<feature type="transmembrane region" description="Helical" evidence="6">
    <location>
        <begin position="485"/>
        <end position="503"/>
    </location>
</feature>
<evidence type="ECO:0000256" key="4">
    <source>
        <dbReference type="ARBA" id="ARBA00022989"/>
    </source>
</evidence>
<dbReference type="InterPro" id="IPR050360">
    <property type="entry name" value="MFS_Sugar_Transporters"/>
</dbReference>
<evidence type="ECO:0000256" key="1">
    <source>
        <dbReference type="ARBA" id="ARBA00004141"/>
    </source>
</evidence>
<name>A0A0M0JF23_9EUKA</name>
<dbReference type="GO" id="GO:0005351">
    <property type="term" value="F:carbohydrate:proton symporter activity"/>
    <property type="evidence" value="ECO:0007669"/>
    <property type="project" value="TreeGrafter"/>
</dbReference>
<gene>
    <name evidence="8" type="ORF">Ctob_009466</name>
</gene>
<evidence type="ECO:0000256" key="3">
    <source>
        <dbReference type="ARBA" id="ARBA00022692"/>
    </source>
</evidence>
<dbReference type="InterPro" id="IPR005829">
    <property type="entry name" value="Sugar_transporter_CS"/>
</dbReference>
<dbReference type="AlphaFoldDB" id="A0A0M0JF23"/>
<dbReference type="Pfam" id="PF00083">
    <property type="entry name" value="Sugar_tr"/>
    <property type="match status" value="1"/>
</dbReference>
<protein>
    <submittedName>
        <fullName evidence="8">Sugar transporter</fullName>
    </submittedName>
</protein>
<keyword evidence="4 6" id="KW-1133">Transmembrane helix</keyword>
<feature type="transmembrane region" description="Helical" evidence="6">
    <location>
        <begin position="88"/>
        <end position="106"/>
    </location>
</feature>
<feature type="transmembrane region" description="Helical" evidence="6">
    <location>
        <begin position="379"/>
        <end position="399"/>
    </location>
</feature>
<sequence length="545" mass="57003">MYCSHLRSTLGPGGTALGECRAMSFTSYGIMPADCGRGRATSGHALVVASFTPLLCGFSIGITCGNIGGVLQNSDFQRRYHNPDDLTLQLLAATMQIGSVVGSMFASWSADALGRRAAIMISMAVIVAGSAVLALPAVLPGGQLFPLFVGRLLNGLANGLGCTVVPLHVSETAPAHHRGAIESSFQLAIELGILVAYLINWGVGEWRNGWTLALAAPLPTGLLFLVVASMQLPESPRFLVARGRSAEAAAVLASSLRTPLDDVSAEVAAIEAAHDEHAQAVVSWTELLGRGVRRRVIVAIVVLTLQVGTGIDLVTVFAPRIFAAALGGANATGDGSGSGDLDPAQANPRANLYTILVGVVFCVVTPWTIVSIDRCGRRLLLLMGSALMTLSLMGLAVAFRQLEQGHAQAYGGTLPAMCVALVLTFVAAFSFSWGPVAWVIPSELIGSRLRAKVVALGTVMNWTADYAVVGSFLSLNHALGEAGSFALYALINLGAFVFVWLLVPETKGRQLEDVAEQPAAVAVCPVVREALCQTSEATNFTKLAE</sequence>
<dbReference type="Gene3D" id="1.20.1250.20">
    <property type="entry name" value="MFS general substrate transporter like domains"/>
    <property type="match status" value="1"/>
</dbReference>
<evidence type="ECO:0000256" key="6">
    <source>
        <dbReference type="SAM" id="Phobius"/>
    </source>
</evidence>
<feature type="transmembrane region" description="Helical" evidence="6">
    <location>
        <begin position="419"/>
        <end position="441"/>
    </location>
</feature>
<proteinExistence type="inferred from homology"/>
<dbReference type="PRINTS" id="PR00171">
    <property type="entry name" value="SUGRTRNSPORT"/>
</dbReference>
<evidence type="ECO:0000259" key="7">
    <source>
        <dbReference type="PROSITE" id="PS50850"/>
    </source>
</evidence>
<feature type="transmembrane region" description="Helical" evidence="6">
    <location>
        <begin position="209"/>
        <end position="228"/>
    </location>
</feature>
<keyword evidence="5 6" id="KW-0472">Membrane</keyword>
<reference evidence="9" key="1">
    <citation type="journal article" date="2015" name="PLoS Genet.">
        <title>Genome Sequence and Transcriptome Analyses of Chrysochromulina tobin: Metabolic Tools for Enhanced Algal Fitness in the Prominent Order Prymnesiales (Haptophyceae).</title>
        <authorList>
            <person name="Hovde B.T."/>
            <person name="Deodato C.R."/>
            <person name="Hunsperger H.M."/>
            <person name="Ryken S.A."/>
            <person name="Yost W."/>
            <person name="Jha R.K."/>
            <person name="Patterson J."/>
            <person name="Monnat R.J. Jr."/>
            <person name="Barlow S.B."/>
            <person name="Starkenburg S.R."/>
            <person name="Cattolico R.A."/>
        </authorList>
    </citation>
    <scope>NUCLEOTIDE SEQUENCE</scope>
    <source>
        <strain evidence="9">CCMP291</strain>
    </source>
</reference>
<dbReference type="InterPro" id="IPR036259">
    <property type="entry name" value="MFS_trans_sf"/>
</dbReference>
<dbReference type="EMBL" id="JWZX01003007">
    <property type="protein sequence ID" value="KOO25201.1"/>
    <property type="molecule type" value="Genomic_DNA"/>
</dbReference>
<evidence type="ECO:0000313" key="9">
    <source>
        <dbReference type="Proteomes" id="UP000037460"/>
    </source>
</evidence>
<comment type="similarity">
    <text evidence="2">Belongs to the major facilitator superfamily. Sugar transporter (TC 2.A.1.1) family.</text>
</comment>
<keyword evidence="8" id="KW-0813">Transport</keyword>
<keyword evidence="9" id="KW-1185">Reference proteome</keyword>
<feature type="transmembrane region" description="Helical" evidence="6">
    <location>
        <begin position="453"/>
        <end position="473"/>
    </location>
</feature>
<dbReference type="PANTHER" id="PTHR48022">
    <property type="entry name" value="PLASTIDIC GLUCOSE TRANSPORTER 4"/>
    <property type="match status" value="1"/>
</dbReference>
<dbReference type="InterPro" id="IPR003663">
    <property type="entry name" value="Sugar/inositol_transpt"/>
</dbReference>
<keyword evidence="8" id="KW-0762">Sugar transport</keyword>
<dbReference type="PROSITE" id="PS00216">
    <property type="entry name" value="SUGAR_TRANSPORT_1"/>
    <property type="match status" value="1"/>
</dbReference>
<dbReference type="PANTHER" id="PTHR48022:SF2">
    <property type="entry name" value="PLASTIDIC GLUCOSE TRANSPORTER 4"/>
    <property type="match status" value="1"/>
</dbReference>
<dbReference type="GO" id="GO:0016020">
    <property type="term" value="C:membrane"/>
    <property type="evidence" value="ECO:0007669"/>
    <property type="project" value="UniProtKB-SubCell"/>
</dbReference>
<evidence type="ECO:0000256" key="5">
    <source>
        <dbReference type="ARBA" id="ARBA00023136"/>
    </source>
</evidence>
<evidence type="ECO:0000256" key="2">
    <source>
        <dbReference type="ARBA" id="ARBA00010992"/>
    </source>
</evidence>
<feature type="transmembrane region" description="Helical" evidence="6">
    <location>
        <begin position="352"/>
        <end position="372"/>
    </location>
</feature>
<feature type="transmembrane region" description="Helical" evidence="6">
    <location>
        <begin position="296"/>
        <end position="318"/>
    </location>
</feature>
<feature type="domain" description="Major facilitator superfamily (MFS) profile" evidence="7">
    <location>
        <begin position="45"/>
        <end position="507"/>
    </location>
</feature>
<keyword evidence="3 6" id="KW-0812">Transmembrane</keyword>
<comment type="caution">
    <text evidence="8">The sequence shown here is derived from an EMBL/GenBank/DDBJ whole genome shotgun (WGS) entry which is preliminary data.</text>
</comment>
<evidence type="ECO:0000313" key="8">
    <source>
        <dbReference type="EMBL" id="KOO25201.1"/>
    </source>
</evidence>
<feature type="transmembrane region" description="Helical" evidence="6">
    <location>
        <begin position="118"/>
        <end position="139"/>
    </location>
</feature>
<dbReference type="PROSITE" id="PS50850">
    <property type="entry name" value="MFS"/>
    <property type="match status" value="1"/>
</dbReference>
<accession>A0A0M0JF23</accession>
<dbReference type="Proteomes" id="UP000037460">
    <property type="component" value="Unassembled WGS sequence"/>
</dbReference>
<comment type="subcellular location">
    <subcellularLocation>
        <location evidence="1">Membrane</location>
        <topology evidence="1">Multi-pass membrane protein</topology>
    </subcellularLocation>
</comment>
<dbReference type="SUPFAM" id="SSF103473">
    <property type="entry name" value="MFS general substrate transporter"/>
    <property type="match status" value="1"/>
</dbReference>
<dbReference type="InterPro" id="IPR005828">
    <property type="entry name" value="MFS_sugar_transport-like"/>
</dbReference>